<dbReference type="Proteomes" id="UP000007015">
    <property type="component" value="Chromosome 5"/>
</dbReference>
<evidence type="ECO:0000256" key="1">
    <source>
        <dbReference type="SAM" id="MobiDB-lite"/>
    </source>
</evidence>
<dbReference type="EMBL" id="CM000130">
    <property type="protein sequence ID" value="EEC79727.1"/>
    <property type="molecule type" value="Genomic_DNA"/>
</dbReference>
<protein>
    <submittedName>
        <fullName evidence="2">Uncharacterized protein</fullName>
    </submittedName>
</protein>
<feature type="region of interest" description="Disordered" evidence="1">
    <location>
        <begin position="30"/>
        <end position="79"/>
    </location>
</feature>
<evidence type="ECO:0000313" key="3">
    <source>
        <dbReference type="Proteomes" id="UP000007015"/>
    </source>
</evidence>
<accession>B8AWU0</accession>
<evidence type="ECO:0000313" key="2">
    <source>
        <dbReference type="EMBL" id="EEC79727.1"/>
    </source>
</evidence>
<organism evidence="2 3">
    <name type="scientific">Oryza sativa subsp. indica</name>
    <name type="common">Rice</name>
    <dbReference type="NCBI Taxonomy" id="39946"/>
    <lineage>
        <taxon>Eukaryota</taxon>
        <taxon>Viridiplantae</taxon>
        <taxon>Streptophyta</taxon>
        <taxon>Embryophyta</taxon>
        <taxon>Tracheophyta</taxon>
        <taxon>Spermatophyta</taxon>
        <taxon>Magnoliopsida</taxon>
        <taxon>Liliopsida</taxon>
        <taxon>Poales</taxon>
        <taxon>Poaceae</taxon>
        <taxon>BOP clade</taxon>
        <taxon>Oryzoideae</taxon>
        <taxon>Oryzeae</taxon>
        <taxon>Oryzinae</taxon>
        <taxon>Oryza</taxon>
        <taxon>Oryza sativa</taxon>
    </lineage>
</organism>
<reference evidence="2 3" key="1">
    <citation type="journal article" date="2005" name="PLoS Biol.">
        <title>The genomes of Oryza sativa: a history of duplications.</title>
        <authorList>
            <person name="Yu J."/>
            <person name="Wang J."/>
            <person name="Lin W."/>
            <person name="Li S."/>
            <person name="Li H."/>
            <person name="Zhou J."/>
            <person name="Ni P."/>
            <person name="Dong W."/>
            <person name="Hu S."/>
            <person name="Zeng C."/>
            <person name="Zhang J."/>
            <person name="Zhang Y."/>
            <person name="Li R."/>
            <person name="Xu Z."/>
            <person name="Li S."/>
            <person name="Li X."/>
            <person name="Zheng H."/>
            <person name="Cong L."/>
            <person name="Lin L."/>
            <person name="Yin J."/>
            <person name="Geng J."/>
            <person name="Li G."/>
            <person name="Shi J."/>
            <person name="Liu J."/>
            <person name="Lv H."/>
            <person name="Li J."/>
            <person name="Wang J."/>
            <person name="Deng Y."/>
            <person name="Ran L."/>
            <person name="Shi X."/>
            <person name="Wang X."/>
            <person name="Wu Q."/>
            <person name="Li C."/>
            <person name="Ren X."/>
            <person name="Wang J."/>
            <person name="Wang X."/>
            <person name="Li D."/>
            <person name="Liu D."/>
            <person name="Zhang X."/>
            <person name="Ji Z."/>
            <person name="Zhao W."/>
            <person name="Sun Y."/>
            <person name="Zhang Z."/>
            <person name="Bao J."/>
            <person name="Han Y."/>
            <person name="Dong L."/>
            <person name="Ji J."/>
            <person name="Chen P."/>
            <person name="Wu S."/>
            <person name="Liu J."/>
            <person name="Xiao Y."/>
            <person name="Bu D."/>
            <person name="Tan J."/>
            <person name="Yang L."/>
            <person name="Ye C."/>
            <person name="Zhang J."/>
            <person name="Xu J."/>
            <person name="Zhou Y."/>
            <person name="Yu Y."/>
            <person name="Zhang B."/>
            <person name="Zhuang S."/>
            <person name="Wei H."/>
            <person name="Liu B."/>
            <person name="Lei M."/>
            <person name="Yu H."/>
            <person name="Li Y."/>
            <person name="Xu H."/>
            <person name="Wei S."/>
            <person name="He X."/>
            <person name="Fang L."/>
            <person name="Zhang Z."/>
            <person name="Zhang Y."/>
            <person name="Huang X."/>
            <person name="Su Z."/>
            <person name="Tong W."/>
            <person name="Li J."/>
            <person name="Tong Z."/>
            <person name="Li S."/>
            <person name="Ye J."/>
            <person name="Wang L."/>
            <person name="Fang L."/>
            <person name="Lei T."/>
            <person name="Chen C."/>
            <person name="Chen H."/>
            <person name="Xu Z."/>
            <person name="Li H."/>
            <person name="Huang H."/>
            <person name="Zhang F."/>
            <person name="Xu H."/>
            <person name="Li N."/>
            <person name="Zhao C."/>
            <person name="Li S."/>
            <person name="Dong L."/>
            <person name="Huang Y."/>
            <person name="Li L."/>
            <person name="Xi Y."/>
            <person name="Qi Q."/>
            <person name="Li W."/>
            <person name="Zhang B."/>
            <person name="Hu W."/>
            <person name="Zhang Y."/>
            <person name="Tian X."/>
            <person name="Jiao Y."/>
            <person name="Liang X."/>
            <person name="Jin J."/>
            <person name="Gao L."/>
            <person name="Zheng W."/>
            <person name="Hao B."/>
            <person name="Liu S."/>
            <person name="Wang W."/>
            <person name="Yuan L."/>
            <person name="Cao M."/>
            <person name="McDermott J."/>
            <person name="Samudrala R."/>
            <person name="Wang J."/>
            <person name="Wong G.K."/>
            <person name="Yang H."/>
        </authorList>
    </citation>
    <scope>NUCLEOTIDE SEQUENCE [LARGE SCALE GENOMIC DNA]</scope>
    <source>
        <strain evidence="3">cv. 93-11</strain>
    </source>
</reference>
<keyword evidence="3" id="KW-1185">Reference proteome</keyword>
<gene>
    <name evidence="2" type="ORF">OsI_21054</name>
</gene>
<sequence>MARNEVARFQIWSGPEAPFVSAGPDWKRASLPPSWPGFNPHLPPSGSNPDARQRRAAGDARRRRGGAPTSTATASHPTSALSAAFSPVTHHRRLPLFLLGFLLGFLRRIRLLGPFVEELRERRGEGEEEEERALPPLAAALEAALALLLDFLRFVVLAAGAPHLDVVVGGRRGSGYGGGAPLRRRCGRGSGPQRR</sequence>
<dbReference type="HOGENOM" id="CLU_1398412_0_0_1"/>
<dbReference type="Gramene" id="BGIOSGA020400-TA">
    <property type="protein sequence ID" value="BGIOSGA020400-PA"/>
    <property type="gene ID" value="BGIOSGA020400"/>
</dbReference>
<feature type="compositionally biased region" description="Basic and acidic residues" evidence="1">
    <location>
        <begin position="51"/>
        <end position="60"/>
    </location>
</feature>
<dbReference type="AlphaFoldDB" id="B8AWU0"/>
<name>B8AWU0_ORYSI</name>
<feature type="compositionally biased region" description="Low complexity" evidence="1">
    <location>
        <begin position="66"/>
        <end position="79"/>
    </location>
</feature>
<proteinExistence type="predicted"/>